<feature type="compositionally biased region" description="Low complexity" evidence="1">
    <location>
        <begin position="60"/>
        <end position="77"/>
    </location>
</feature>
<dbReference type="AlphaFoldDB" id="A0A8X7UE63"/>
<evidence type="ECO:0000313" key="3">
    <source>
        <dbReference type="Proteomes" id="UP000886595"/>
    </source>
</evidence>
<feature type="compositionally biased region" description="Polar residues" evidence="1">
    <location>
        <begin position="78"/>
        <end position="89"/>
    </location>
</feature>
<reference evidence="2 3" key="1">
    <citation type="submission" date="2020-02" db="EMBL/GenBank/DDBJ databases">
        <authorList>
            <person name="Ma Q."/>
            <person name="Huang Y."/>
            <person name="Song X."/>
            <person name="Pei D."/>
        </authorList>
    </citation>
    <scope>NUCLEOTIDE SEQUENCE [LARGE SCALE GENOMIC DNA]</scope>
    <source>
        <strain evidence="2">Sxm20200214</strain>
        <tissue evidence="2">Leaf</tissue>
    </source>
</reference>
<proteinExistence type="predicted"/>
<protein>
    <submittedName>
        <fullName evidence="2">Uncharacterized protein</fullName>
    </submittedName>
</protein>
<sequence length="89" mass="10060">MVWTLKKEKHPIEGSVTTCPILFCFACFEDDHEDSTAKKVLTEIPPPSRFFQEDLNNFVSPSHPTPSHLLSSPSQTPNRNCLSDHLYSS</sequence>
<dbReference type="EMBL" id="JAAMPC010000012">
    <property type="protein sequence ID" value="KAG2276345.1"/>
    <property type="molecule type" value="Genomic_DNA"/>
</dbReference>
<evidence type="ECO:0000313" key="2">
    <source>
        <dbReference type="EMBL" id="KAG2276345.1"/>
    </source>
</evidence>
<name>A0A8X7UE63_BRACI</name>
<feature type="region of interest" description="Disordered" evidence="1">
    <location>
        <begin position="60"/>
        <end position="89"/>
    </location>
</feature>
<accession>A0A8X7UE63</accession>
<gene>
    <name evidence="2" type="ORF">Bca52824_058900</name>
</gene>
<keyword evidence="3" id="KW-1185">Reference proteome</keyword>
<dbReference type="Proteomes" id="UP000886595">
    <property type="component" value="Unassembled WGS sequence"/>
</dbReference>
<comment type="caution">
    <text evidence="2">The sequence shown here is derived from an EMBL/GenBank/DDBJ whole genome shotgun (WGS) entry which is preliminary data.</text>
</comment>
<evidence type="ECO:0000256" key="1">
    <source>
        <dbReference type="SAM" id="MobiDB-lite"/>
    </source>
</evidence>
<organism evidence="2 3">
    <name type="scientific">Brassica carinata</name>
    <name type="common">Ethiopian mustard</name>
    <name type="synonym">Abyssinian cabbage</name>
    <dbReference type="NCBI Taxonomy" id="52824"/>
    <lineage>
        <taxon>Eukaryota</taxon>
        <taxon>Viridiplantae</taxon>
        <taxon>Streptophyta</taxon>
        <taxon>Embryophyta</taxon>
        <taxon>Tracheophyta</taxon>
        <taxon>Spermatophyta</taxon>
        <taxon>Magnoliopsida</taxon>
        <taxon>eudicotyledons</taxon>
        <taxon>Gunneridae</taxon>
        <taxon>Pentapetalae</taxon>
        <taxon>rosids</taxon>
        <taxon>malvids</taxon>
        <taxon>Brassicales</taxon>
        <taxon>Brassicaceae</taxon>
        <taxon>Brassiceae</taxon>
        <taxon>Brassica</taxon>
    </lineage>
</organism>